<dbReference type="EMBL" id="BNCQ01000006">
    <property type="protein sequence ID" value="GIL99675.1"/>
    <property type="molecule type" value="Genomic_DNA"/>
</dbReference>
<evidence type="ECO:0000256" key="1">
    <source>
        <dbReference type="SAM" id="MobiDB-lite"/>
    </source>
</evidence>
<feature type="region of interest" description="Disordered" evidence="1">
    <location>
        <begin position="1"/>
        <end position="22"/>
    </location>
</feature>
<organism evidence="2 3">
    <name type="scientific">Volvox reticuliferus</name>
    <dbReference type="NCBI Taxonomy" id="1737510"/>
    <lineage>
        <taxon>Eukaryota</taxon>
        <taxon>Viridiplantae</taxon>
        <taxon>Chlorophyta</taxon>
        <taxon>core chlorophytes</taxon>
        <taxon>Chlorophyceae</taxon>
        <taxon>CS clade</taxon>
        <taxon>Chlamydomonadales</taxon>
        <taxon>Volvocaceae</taxon>
        <taxon>Volvox</taxon>
    </lineage>
</organism>
<gene>
    <name evidence="2" type="ORF">Vretimale_4826</name>
</gene>
<reference evidence="2" key="1">
    <citation type="journal article" date="2021" name="Proc. Natl. Acad. Sci. U.S.A.">
        <title>Three genomes in the algal genus Volvox reveal the fate of a haploid sex-determining region after a transition to homothallism.</title>
        <authorList>
            <person name="Yamamoto K."/>
            <person name="Hamaji T."/>
            <person name="Kawai-Toyooka H."/>
            <person name="Matsuzaki R."/>
            <person name="Takahashi F."/>
            <person name="Nishimura Y."/>
            <person name="Kawachi M."/>
            <person name="Noguchi H."/>
            <person name="Minakuchi Y."/>
            <person name="Umen J.G."/>
            <person name="Toyoda A."/>
            <person name="Nozaki H."/>
        </authorList>
    </citation>
    <scope>NUCLEOTIDE SEQUENCE</scope>
    <source>
        <strain evidence="2">NIES-3785</strain>
    </source>
</reference>
<name>A0A8J4G529_9CHLO</name>
<sequence length="102" mass="11059">MAPGPLHPLPAGRLPTDTPLQHGANVTRAVPSPTITHHHQPVRQWGCVCNFFAPLVPAFEPSILLPTRTRISSPYGPLARFSRHQLLATARGSQLPHPSPTL</sequence>
<protein>
    <submittedName>
        <fullName evidence="2">Uncharacterized protein</fullName>
    </submittedName>
</protein>
<dbReference type="AlphaFoldDB" id="A0A8J4G529"/>
<proteinExistence type="predicted"/>
<evidence type="ECO:0000313" key="2">
    <source>
        <dbReference type="EMBL" id="GIL99675.1"/>
    </source>
</evidence>
<evidence type="ECO:0000313" key="3">
    <source>
        <dbReference type="Proteomes" id="UP000722791"/>
    </source>
</evidence>
<comment type="caution">
    <text evidence="2">The sequence shown here is derived from an EMBL/GenBank/DDBJ whole genome shotgun (WGS) entry which is preliminary data.</text>
</comment>
<dbReference type="Proteomes" id="UP000722791">
    <property type="component" value="Unassembled WGS sequence"/>
</dbReference>
<accession>A0A8J4G529</accession>